<dbReference type="STRING" id="157463.GCA_001047075_01151"/>
<organism evidence="10 11">
    <name type="scientific">Fructobacillus ficulneus</name>
    <dbReference type="NCBI Taxonomy" id="157463"/>
    <lineage>
        <taxon>Bacteria</taxon>
        <taxon>Bacillati</taxon>
        <taxon>Bacillota</taxon>
        <taxon>Bacilli</taxon>
        <taxon>Lactobacillales</taxon>
        <taxon>Lactobacillaceae</taxon>
        <taxon>Fructobacillus</taxon>
    </lineage>
</organism>
<evidence type="ECO:0000256" key="7">
    <source>
        <dbReference type="ARBA" id="ARBA00023136"/>
    </source>
</evidence>
<dbReference type="Pfam" id="PF12822">
    <property type="entry name" value="ECF_trnsprt"/>
    <property type="match status" value="1"/>
</dbReference>
<protein>
    <recommendedName>
        <fullName evidence="8">Riboflavin transporter</fullName>
    </recommendedName>
</protein>
<dbReference type="RefSeq" id="WP_061993572.1">
    <property type="nucleotide sequence ID" value="NZ_DF968005.1"/>
</dbReference>
<gene>
    <name evidence="10" type="ORF">FFIC_282670</name>
</gene>
<dbReference type="EMBL" id="DF968005">
    <property type="protein sequence ID" value="GAP00253.1"/>
    <property type="molecule type" value="Genomic_DNA"/>
</dbReference>
<reference evidence="10 11" key="1">
    <citation type="journal article" date="2015" name="BMC Genomics">
        <title>Comparative genomics of Fructobacillus spp. and Leuconostoc spp. reveals niche-specific evolution of Fructobacillus spp.</title>
        <authorList>
            <person name="Endo A."/>
            <person name="Tanizawa Y."/>
            <person name="Tanaka N."/>
            <person name="Maeno S."/>
            <person name="Kumar H."/>
            <person name="Shiwa Y."/>
            <person name="Okada S."/>
            <person name="Yoshikawa H."/>
            <person name="Dicks L."/>
            <person name="Nakagawa J."/>
            <person name="Arita M."/>
        </authorList>
    </citation>
    <scope>NUCLEOTIDE SEQUENCE [LARGE SCALE GENOMIC DNA]</scope>
    <source>
        <strain evidence="10 11">JCM 12225</strain>
    </source>
</reference>
<dbReference type="InterPro" id="IPR025720">
    <property type="entry name" value="RibU"/>
</dbReference>
<keyword evidence="6 9" id="KW-1133">Transmembrane helix</keyword>
<dbReference type="OrthoDB" id="9809216at2"/>
<evidence type="ECO:0000256" key="3">
    <source>
        <dbReference type="ARBA" id="ARBA00022448"/>
    </source>
</evidence>
<dbReference type="AlphaFoldDB" id="A0A0K8MIH1"/>
<dbReference type="GO" id="GO:0032217">
    <property type="term" value="F:riboflavin transmembrane transporter activity"/>
    <property type="evidence" value="ECO:0007669"/>
    <property type="project" value="UniProtKB-UniRule"/>
</dbReference>
<evidence type="ECO:0000256" key="2">
    <source>
        <dbReference type="ARBA" id="ARBA00005540"/>
    </source>
</evidence>
<sequence length="196" mass="21565">MSRSTTKKLTLVAVLSAISFVLTIFPQVAIIPSASFLKIDFSIVPAFLALEWLGLGSAVWVLVIRTVLKLILFNEGPNTYIGLPVNLVLALTFVIIVWLVRKGQAKADKGPTAIWQGLAAVLSTLALTVMAFLVNIVWAIPLYARFANFDIAKFIGTKVYLWTMVVPFNLVEGLIWFIVSALIVTILSPFKKSFHS</sequence>
<evidence type="ECO:0000256" key="1">
    <source>
        <dbReference type="ARBA" id="ARBA00004651"/>
    </source>
</evidence>
<proteinExistence type="inferred from homology"/>
<feature type="transmembrane region" description="Helical" evidence="9">
    <location>
        <begin position="160"/>
        <end position="187"/>
    </location>
</feature>
<evidence type="ECO:0000313" key="11">
    <source>
        <dbReference type="Proteomes" id="UP000253891"/>
    </source>
</evidence>
<feature type="transmembrane region" description="Helical" evidence="9">
    <location>
        <begin position="112"/>
        <end position="140"/>
    </location>
</feature>
<dbReference type="GO" id="GO:0005886">
    <property type="term" value="C:plasma membrane"/>
    <property type="evidence" value="ECO:0007669"/>
    <property type="project" value="UniProtKB-SubCell"/>
</dbReference>
<keyword evidence="11" id="KW-1185">Reference proteome</keyword>
<comment type="function">
    <text evidence="8">Probably a riboflavin-binding protein that interacts with the energy-coupling factor (ECF) ABC-transporter complex.</text>
</comment>
<evidence type="ECO:0000256" key="9">
    <source>
        <dbReference type="SAM" id="Phobius"/>
    </source>
</evidence>
<dbReference type="Gene3D" id="1.10.1760.20">
    <property type="match status" value="1"/>
</dbReference>
<dbReference type="PANTHER" id="PTHR38438:SF1">
    <property type="entry name" value="RIBOFLAVIN TRANSPORTER RIBU"/>
    <property type="match status" value="1"/>
</dbReference>
<comment type="subcellular location">
    <subcellularLocation>
        <location evidence="1">Cell membrane</location>
        <topology evidence="1">Multi-pass membrane protein</topology>
    </subcellularLocation>
</comment>
<keyword evidence="3 8" id="KW-0813">Transport</keyword>
<dbReference type="InterPro" id="IPR024529">
    <property type="entry name" value="ECF_trnsprt_substrate-spec"/>
</dbReference>
<dbReference type="PANTHER" id="PTHR38438">
    <property type="entry name" value="RIBOFLAVIN TRANSPORTER RIBU"/>
    <property type="match status" value="1"/>
</dbReference>
<evidence type="ECO:0000313" key="10">
    <source>
        <dbReference type="EMBL" id="GAP00253.1"/>
    </source>
</evidence>
<evidence type="ECO:0000256" key="6">
    <source>
        <dbReference type="ARBA" id="ARBA00022989"/>
    </source>
</evidence>
<accession>A0A0K8MIH1</accession>
<keyword evidence="7 8" id="KW-0472">Membrane</keyword>
<evidence type="ECO:0000256" key="4">
    <source>
        <dbReference type="ARBA" id="ARBA00022475"/>
    </source>
</evidence>
<name>A0A0K8MIH1_9LACO</name>
<feature type="transmembrane region" description="Helical" evidence="9">
    <location>
        <begin position="12"/>
        <end position="31"/>
    </location>
</feature>
<feature type="transmembrane region" description="Helical" evidence="9">
    <location>
        <begin position="80"/>
        <end position="100"/>
    </location>
</feature>
<keyword evidence="5 9" id="KW-0812">Transmembrane</keyword>
<dbReference type="PIRSF" id="PIRSF037778">
    <property type="entry name" value="UCP037778_transp_RibU"/>
    <property type="match status" value="1"/>
</dbReference>
<evidence type="ECO:0000256" key="8">
    <source>
        <dbReference type="PIRNR" id="PIRNR037778"/>
    </source>
</evidence>
<keyword evidence="4 8" id="KW-1003">Cell membrane</keyword>
<dbReference type="Proteomes" id="UP000253891">
    <property type="component" value="Unassembled WGS sequence"/>
</dbReference>
<feature type="transmembrane region" description="Helical" evidence="9">
    <location>
        <begin position="43"/>
        <end position="68"/>
    </location>
</feature>
<evidence type="ECO:0000256" key="5">
    <source>
        <dbReference type="ARBA" id="ARBA00022692"/>
    </source>
</evidence>
<comment type="similarity">
    <text evidence="2 8">Belongs to the prokaryotic riboflavin transporter (P-RFT) (TC 2.A.87) family.</text>
</comment>